<keyword evidence="1" id="KW-0472">Membrane</keyword>
<keyword evidence="1" id="KW-0812">Transmembrane</keyword>
<feature type="transmembrane region" description="Helical" evidence="1">
    <location>
        <begin position="207"/>
        <end position="229"/>
    </location>
</feature>
<dbReference type="Proteomes" id="UP000710440">
    <property type="component" value="Unassembled WGS sequence"/>
</dbReference>
<dbReference type="EMBL" id="BOPL01000014">
    <property type="protein sequence ID" value="GIK07499.1"/>
    <property type="molecule type" value="Genomic_DNA"/>
</dbReference>
<feature type="transmembrane region" description="Helical" evidence="1">
    <location>
        <begin position="181"/>
        <end position="201"/>
    </location>
</feature>
<feature type="transmembrane region" description="Helical" evidence="1">
    <location>
        <begin position="236"/>
        <end position="262"/>
    </location>
</feature>
<dbReference type="AlphaFoldDB" id="A0A9P3F6Z6"/>
<name>A0A9P3F6Z6_ASPVI</name>
<dbReference type="GeneID" id="66931147"/>
<gene>
    <name evidence="2" type="ORF">Aspvir_003165</name>
</gene>
<protein>
    <submittedName>
        <fullName evidence="2">Uncharacterized protein</fullName>
    </submittedName>
</protein>
<proteinExistence type="predicted"/>
<comment type="caution">
    <text evidence="2">The sequence shown here is derived from an EMBL/GenBank/DDBJ whole genome shotgun (WGS) entry which is preliminary data.</text>
</comment>
<keyword evidence="3" id="KW-1185">Reference proteome</keyword>
<reference evidence="2 3" key="1">
    <citation type="submission" date="2021-02" db="EMBL/GenBank/DDBJ databases">
        <title>Pan-genome distribution and transcriptional activeness of fungal secondary metabolism genes in Aspergillus section Fumigati.</title>
        <authorList>
            <person name="Takahashi H."/>
            <person name="Umemura M."/>
            <person name="Ninomiya A."/>
            <person name="Kusuya Y."/>
            <person name="Urayama S."/>
            <person name="Shimizu M."/>
            <person name="Watanabe A."/>
            <person name="Kamei K."/>
            <person name="Yaguchi T."/>
            <person name="Hagiwara D."/>
        </authorList>
    </citation>
    <scope>NUCLEOTIDE SEQUENCE [LARGE SCALE GENOMIC DNA]</scope>
    <source>
        <strain evidence="2 3">IFM 47045</strain>
    </source>
</reference>
<organism evidence="2 3">
    <name type="scientific">Aspergillus viridinutans</name>
    <dbReference type="NCBI Taxonomy" id="75553"/>
    <lineage>
        <taxon>Eukaryota</taxon>
        <taxon>Fungi</taxon>
        <taxon>Dikarya</taxon>
        <taxon>Ascomycota</taxon>
        <taxon>Pezizomycotina</taxon>
        <taxon>Eurotiomycetes</taxon>
        <taxon>Eurotiomycetidae</taxon>
        <taxon>Eurotiales</taxon>
        <taxon>Aspergillaceae</taxon>
        <taxon>Aspergillus</taxon>
        <taxon>Aspergillus subgen. Fumigati</taxon>
    </lineage>
</organism>
<accession>A0A9P3F6Z6</accession>
<dbReference type="RefSeq" id="XP_043130685.1">
    <property type="nucleotide sequence ID" value="XM_043274750.1"/>
</dbReference>
<sequence length="331" mass="36349">MASDRIANLIEDEALVQALDDRAPEYAVLVQSSTATALRNSETADLLEVTVWDTSVEERKRVYSERPPFNTDWAALFYKYLRERSVGQNRELETGIDTVIKNAVLDASKAFYTSEETIAILSGELVKQVDMNEKVRKAIYDELQSTRKLAIRESRDAVAAHTHVILADRMHDVMAQSLNHAVLNTTVGSVVGHMVLSAMALPAVKVAVTHSIIVAVHSAAVQHMLVLVGKKIGVTVLLALIFGHAAASLAGWFVLPVIAAFVTYQYQRLPDTLAKKIPPELAEQIKQNAPTINRPIAEAVKTAAMEAFFSLSDESISMLHDAAMRPQACNY</sequence>
<keyword evidence="1" id="KW-1133">Transmembrane helix</keyword>
<evidence type="ECO:0000313" key="3">
    <source>
        <dbReference type="Proteomes" id="UP000710440"/>
    </source>
</evidence>
<evidence type="ECO:0000313" key="2">
    <source>
        <dbReference type="EMBL" id="GIK07499.1"/>
    </source>
</evidence>
<evidence type="ECO:0000256" key="1">
    <source>
        <dbReference type="SAM" id="Phobius"/>
    </source>
</evidence>
<dbReference type="OrthoDB" id="4461485at2759"/>